<organism evidence="3 4">
    <name type="scientific">Phytophthora boehmeriae</name>
    <dbReference type="NCBI Taxonomy" id="109152"/>
    <lineage>
        <taxon>Eukaryota</taxon>
        <taxon>Sar</taxon>
        <taxon>Stramenopiles</taxon>
        <taxon>Oomycota</taxon>
        <taxon>Peronosporomycetes</taxon>
        <taxon>Peronosporales</taxon>
        <taxon>Peronosporaceae</taxon>
        <taxon>Phytophthora</taxon>
    </lineage>
</organism>
<dbReference type="InterPro" id="IPR050300">
    <property type="entry name" value="GDXG_lipolytic_enzyme"/>
</dbReference>
<dbReference type="AlphaFoldDB" id="A0A8T1X9Y0"/>
<proteinExistence type="predicted"/>
<evidence type="ECO:0000313" key="4">
    <source>
        <dbReference type="Proteomes" id="UP000693981"/>
    </source>
</evidence>
<evidence type="ECO:0000256" key="1">
    <source>
        <dbReference type="ARBA" id="ARBA00022801"/>
    </source>
</evidence>
<dbReference type="EMBL" id="JAGDFL010000003">
    <property type="protein sequence ID" value="KAG7402204.1"/>
    <property type="molecule type" value="Genomic_DNA"/>
</dbReference>
<dbReference type="InterPro" id="IPR049492">
    <property type="entry name" value="BD-FAE-like_dom"/>
</dbReference>
<evidence type="ECO:0000259" key="2">
    <source>
        <dbReference type="Pfam" id="PF20434"/>
    </source>
</evidence>
<reference evidence="3" key="1">
    <citation type="submission" date="2021-02" db="EMBL/GenBank/DDBJ databases">
        <authorList>
            <person name="Palmer J.M."/>
        </authorList>
    </citation>
    <scope>NUCLEOTIDE SEQUENCE</scope>
    <source>
        <strain evidence="3">SCRP23</strain>
    </source>
</reference>
<accession>A0A8T1X9Y0</accession>
<feature type="domain" description="BD-FAE-like" evidence="2">
    <location>
        <begin position="177"/>
        <end position="395"/>
    </location>
</feature>
<evidence type="ECO:0000313" key="3">
    <source>
        <dbReference type="EMBL" id="KAG7402204.1"/>
    </source>
</evidence>
<keyword evidence="1" id="KW-0378">Hydrolase</keyword>
<dbReference type="PANTHER" id="PTHR48081">
    <property type="entry name" value="AB HYDROLASE SUPERFAMILY PROTEIN C4A8.06C"/>
    <property type="match status" value="1"/>
</dbReference>
<name>A0A8T1X9Y0_9STRA</name>
<dbReference type="Pfam" id="PF20434">
    <property type="entry name" value="BD-FAE"/>
    <property type="match status" value="1"/>
</dbReference>
<dbReference type="GO" id="GO:0016787">
    <property type="term" value="F:hydrolase activity"/>
    <property type="evidence" value="ECO:0007669"/>
    <property type="project" value="UniProtKB-KW"/>
</dbReference>
<keyword evidence="4" id="KW-1185">Reference proteome</keyword>
<protein>
    <recommendedName>
        <fullName evidence="2">BD-FAE-like domain-containing protein</fullName>
    </recommendedName>
</protein>
<dbReference type="Proteomes" id="UP000693981">
    <property type="component" value="Unassembled WGS sequence"/>
</dbReference>
<sequence length="493" mass="55834">MKVIDPTPYLSNERLARWTYLAFAVSTLYVVQRARNNRIPRENFFGMAASLLPTELSHKIAVMNACVVGFLLKKKMPIFSRWSGAFAGLVQCAMFVNLTKYYTQNLSSKNIIREALGASDIASEQLNDIGRMSLKRWLSVFLPLPQPMAVSLSYPGVNKRTLTYAHVGRTKTKKLLMDVYQHRDSPPNAPIFLYIHGGGWVIGDRRIPPFACVYQLASMGWVVCVIDYRLSPGVAFPKHLIDAKRAVAYLRRNARAEFDANPEFIAVGGESAGGHLSSLMGLTADDKSLQPGFEDVDTSVRAVVDNYGVHDFTDRNGIYYARDKTRGFLRYIEFLVMQKKLKDNVEDFKRASPITYLDDDRVVHRRDIIPPFMITHGTHDNTVSFDDSHLFYQRLQYYRQQLSSEPLSYQDKKLGGVQDVFVKVPYASHMFNFLLSPRALAHNDAVCAFLNNVYQKTKDLPLEDRLISSSVVEEMESLPKANDVVSSTTISRL</sequence>
<dbReference type="OrthoDB" id="19653at2759"/>
<gene>
    <name evidence="3" type="ORF">PHYBOEH_005767</name>
</gene>
<dbReference type="PANTHER" id="PTHR48081:SF8">
    <property type="entry name" value="ALPHA_BETA HYDROLASE FOLD-3 DOMAIN-CONTAINING PROTEIN-RELATED"/>
    <property type="match status" value="1"/>
</dbReference>
<comment type="caution">
    <text evidence="3">The sequence shown here is derived from an EMBL/GenBank/DDBJ whole genome shotgun (WGS) entry which is preliminary data.</text>
</comment>